<dbReference type="Pfam" id="PF17765">
    <property type="entry name" value="MLTR_LBD"/>
    <property type="match status" value="1"/>
</dbReference>
<gene>
    <name evidence="2" type="ORF">K9S39_02390</name>
</gene>
<sequence>MLGQFRANAARHPGDPRYAEIIGQIVGDPDAARWYERRETAAYRPAVRHFRHPAAGELRLRYVKLAAVEEPGHHFLAYVPDGRGGAEAAVHRLTEVA</sequence>
<dbReference type="Proteomes" id="UP000830115">
    <property type="component" value="Chromosome"/>
</dbReference>
<dbReference type="PANTHER" id="PTHR35010">
    <property type="entry name" value="BLL4672 PROTEIN-RELATED"/>
    <property type="match status" value="1"/>
</dbReference>
<dbReference type="InterPro" id="IPR041413">
    <property type="entry name" value="MLTR_LBD"/>
</dbReference>
<keyword evidence="3" id="KW-1185">Reference proteome</keyword>
<dbReference type="RefSeq" id="WP_248868568.1">
    <property type="nucleotide sequence ID" value="NZ_CP086322.1"/>
</dbReference>
<proteinExistence type="predicted"/>
<dbReference type="PANTHER" id="PTHR35010:SF2">
    <property type="entry name" value="BLL4672 PROTEIN"/>
    <property type="match status" value="1"/>
</dbReference>
<dbReference type="EMBL" id="CP086322">
    <property type="protein sequence ID" value="UQA97602.1"/>
    <property type="molecule type" value="Genomic_DNA"/>
</dbReference>
<reference evidence="2" key="1">
    <citation type="submission" date="2021-10" db="EMBL/GenBank/DDBJ databases">
        <title>Streptomyces nigrumlapis sp.nov.,an antimicrobial producing actinobacterium isolated from Black Gobi rocks.</title>
        <authorList>
            <person name="Wen Y."/>
            <person name="Zhang W."/>
            <person name="Liu X.G."/>
        </authorList>
    </citation>
    <scope>NUCLEOTIDE SEQUENCE</scope>
    <source>
        <strain evidence="2">ST13-2-2</strain>
    </source>
</reference>
<dbReference type="Gene3D" id="3.30.450.180">
    <property type="match status" value="1"/>
</dbReference>
<organism evidence="2 3">
    <name type="scientific">Streptomyces halobius</name>
    <dbReference type="NCBI Taxonomy" id="2879846"/>
    <lineage>
        <taxon>Bacteria</taxon>
        <taxon>Bacillati</taxon>
        <taxon>Actinomycetota</taxon>
        <taxon>Actinomycetes</taxon>
        <taxon>Kitasatosporales</taxon>
        <taxon>Streptomycetaceae</taxon>
        <taxon>Streptomyces</taxon>
    </lineage>
</organism>
<protein>
    <recommendedName>
        <fullName evidence="1">MmyB-like transcription regulator ligand binding domain-containing protein</fullName>
    </recommendedName>
</protein>
<evidence type="ECO:0000313" key="3">
    <source>
        <dbReference type="Proteomes" id="UP000830115"/>
    </source>
</evidence>
<accession>A0ABY4MIU6</accession>
<feature type="domain" description="MmyB-like transcription regulator ligand binding" evidence="1">
    <location>
        <begin position="1"/>
        <end position="92"/>
    </location>
</feature>
<evidence type="ECO:0000313" key="2">
    <source>
        <dbReference type="EMBL" id="UQA97602.1"/>
    </source>
</evidence>
<evidence type="ECO:0000259" key="1">
    <source>
        <dbReference type="Pfam" id="PF17765"/>
    </source>
</evidence>
<name>A0ABY4MIU6_9ACTN</name>